<dbReference type="GO" id="GO:0004850">
    <property type="term" value="F:uridine phosphorylase activity"/>
    <property type="evidence" value="ECO:0007669"/>
    <property type="project" value="TreeGrafter"/>
</dbReference>
<dbReference type="CDD" id="cd17769">
    <property type="entry name" value="NP_TgUP-like"/>
    <property type="match status" value="1"/>
</dbReference>
<dbReference type="EMBL" id="DS022302">
    <property type="protein sequence ID" value="OAJ39218.1"/>
    <property type="molecule type" value="Genomic_DNA"/>
</dbReference>
<evidence type="ECO:0000313" key="3">
    <source>
        <dbReference type="Proteomes" id="UP000077115"/>
    </source>
</evidence>
<evidence type="ECO:0000313" key="2">
    <source>
        <dbReference type="EMBL" id="OAJ39218.1"/>
    </source>
</evidence>
<dbReference type="PANTHER" id="PTHR43691">
    <property type="entry name" value="URIDINE PHOSPHORYLASE"/>
    <property type="match status" value="1"/>
</dbReference>
<dbReference type="VEuPathDB" id="FungiDB:BDEG_23081"/>
<dbReference type="InterPro" id="IPR000845">
    <property type="entry name" value="Nucleoside_phosphorylase_d"/>
</dbReference>
<accession>A0A177WGG5</accession>
<reference evidence="2 3" key="2">
    <citation type="submission" date="2016-05" db="EMBL/GenBank/DDBJ databases">
        <title>Lineage-specific infection strategies underlie the spectrum of fungal disease in amphibians.</title>
        <authorList>
            <person name="Cuomo C.A."/>
            <person name="Farrer R.A."/>
            <person name="James T."/>
            <person name="Longcore J."/>
            <person name="Birren B."/>
        </authorList>
    </citation>
    <scope>NUCLEOTIDE SEQUENCE [LARGE SCALE GENOMIC DNA]</scope>
    <source>
        <strain evidence="2 3">JEL423</strain>
    </source>
</reference>
<sequence>MAPINNMKNANFPVDNEGRTYHVGVKHNEVANRIITVGDPKRAYKIAEHLDSTVFKHESKRGFTTITGTYKGTPVSLIAIGMGTPMADMMVREVREVVSGPIIMIRFGSCGGIGENSRVGLMAVAKDGAVNVCRNYDYFAPMYSGTAPEATSTEGPYLVSKICPSDVQLSELLYSSLSDCLGKDAVITGLNATADSFYSSQGRQDPGFNDHNSDLIDTIRKKYPNCETLEMESHMLLHLARCATFHTPQASIRATACAMVFADRKTNAFIAPETVHELEAKASRAILDALVACPMK</sequence>
<dbReference type="PANTHER" id="PTHR43691:SF14">
    <property type="entry name" value="URIDINE PHOSPHORYLASE"/>
    <property type="match status" value="1"/>
</dbReference>
<reference evidence="2 3" key="1">
    <citation type="submission" date="2006-10" db="EMBL/GenBank/DDBJ databases">
        <title>The Genome Sequence of Batrachochytrium dendrobatidis JEL423.</title>
        <authorList>
            <consortium name="The Broad Institute Genome Sequencing Platform"/>
            <person name="Birren B."/>
            <person name="Lander E."/>
            <person name="Galagan J."/>
            <person name="Cuomo C."/>
            <person name="Devon K."/>
            <person name="Jaffe D."/>
            <person name="Butler J."/>
            <person name="Alvarez P."/>
            <person name="Gnerre S."/>
            <person name="Grabherr M."/>
            <person name="Kleber M."/>
            <person name="Mauceli E."/>
            <person name="Brockman W."/>
            <person name="Young S."/>
            <person name="LaButti K."/>
            <person name="Sykes S."/>
            <person name="DeCaprio D."/>
            <person name="Crawford M."/>
            <person name="Koehrsen M."/>
            <person name="Engels R."/>
            <person name="Montgomery P."/>
            <person name="Pearson M."/>
            <person name="Howarth C."/>
            <person name="Larson L."/>
            <person name="White J."/>
            <person name="O'Leary S."/>
            <person name="Kodira C."/>
            <person name="Zeng Q."/>
            <person name="Yandava C."/>
            <person name="Alvarado L."/>
            <person name="Longcore J."/>
            <person name="James T."/>
        </authorList>
    </citation>
    <scope>NUCLEOTIDE SEQUENCE [LARGE SCALE GENOMIC DNA]</scope>
    <source>
        <strain evidence="2 3">JEL423</strain>
    </source>
</reference>
<dbReference type="InterPro" id="IPR035994">
    <property type="entry name" value="Nucleoside_phosphorylase_sf"/>
</dbReference>
<dbReference type="eggNOG" id="ENOG502RXRP">
    <property type="taxonomic scope" value="Eukaryota"/>
</dbReference>
<dbReference type="SUPFAM" id="SSF53167">
    <property type="entry name" value="Purine and uridine phosphorylases"/>
    <property type="match status" value="1"/>
</dbReference>
<dbReference type="OrthoDB" id="416752at2759"/>
<protein>
    <recommendedName>
        <fullName evidence="1">Nucleoside phosphorylase domain-containing protein</fullName>
    </recommendedName>
</protein>
<dbReference type="GO" id="GO:0006218">
    <property type="term" value="P:uridine catabolic process"/>
    <property type="evidence" value="ECO:0007669"/>
    <property type="project" value="TreeGrafter"/>
</dbReference>
<gene>
    <name evidence="2" type="ORF">BDEG_23081</name>
</gene>
<dbReference type="Gene3D" id="3.40.50.1580">
    <property type="entry name" value="Nucleoside phosphorylase domain"/>
    <property type="match status" value="1"/>
</dbReference>
<dbReference type="GO" id="GO:0005829">
    <property type="term" value="C:cytosol"/>
    <property type="evidence" value="ECO:0007669"/>
    <property type="project" value="TreeGrafter"/>
</dbReference>
<dbReference type="AlphaFoldDB" id="A0A177WGG5"/>
<dbReference type="STRING" id="403673.A0A177WGG5"/>
<evidence type="ECO:0000259" key="1">
    <source>
        <dbReference type="Pfam" id="PF01048"/>
    </source>
</evidence>
<proteinExistence type="predicted"/>
<dbReference type="Pfam" id="PF01048">
    <property type="entry name" value="PNP_UDP_1"/>
    <property type="match status" value="1"/>
</dbReference>
<organism evidence="2 3">
    <name type="scientific">Batrachochytrium dendrobatidis (strain JEL423)</name>
    <dbReference type="NCBI Taxonomy" id="403673"/>
    <lineage>
        <taxon>Eukaryota</taxon>
        <taxon>Fungi</taxon>
        <taxon>Fungi incertae sedis</taxon>
        <taxon>Chytridiomycota</taxon>
        <taxon>Chytridiomycota incertae sedis</taxon>
        <taxon>Chytridiomycetes</taxon>
        <taxon>Rhizophydiales</taxon>
        <taxon>Rhizophydiales incertae sedis</taxon>
        <taxon>Batrachochytrium</taxon>
    </lineage>
</organism>
<name>A0A177WGG5_BATDL</name>
<dbReference type="Proteomes" id="UP000077115">
    <property type="component" value="Unassembled WGS sequence"/>
</dbReference>
<feature type="domain" description="Nucleoside phosphorylase" evidence="1">
    <location>
        <begin position="33"/>
        <end position="291"/>
    </location>
</feature>